<dbReference type="InterPro" id="IPR011004">
    <property type="entry name" value="Trimer_LpxA-like_sf"/>
</dbReference>
<dbReference type="InterPro" id="IPR050179">
    <property type="entry name" value="Trans_hexapeptide_repeat"/>
</dbReference>
<dbReference type="EMBL" id="MSAG01000029">
    <property type="protein sequence ID" value="PUX19353.1"/>
    <property type="molecule type" value="Genomic_DNA"/>
</dbReference>
<feature type="domain" description="PglD N-terminal" evidence="4">
    <location>
        <begin position="2"/>
        <end position="78"/>
    </location>
</feature>
<protein>
    <submittedName>
        <fullName evidence="5">Sugar O-acyltransferase</fullName>
    </submittedName>
</protein>
<dbReference type="RefSeq" id="WP_075199193.1">
    <property type="nucleotide sequence ID" value="NZ_CP187984.1"/>
</dbReference>
<dbReference type="Pfam" id="PF00132">
    <property type="entry name" value="Hexapep"/>
    <property type="match status" value="2"/>
</dbReference>
<organism evidence="5">
    <name type="scientific">Cronobacter turicensis</name>
    <dbReference type="NCBI Taxonomy" id="413502"/>
    <lineage>
        <taxon>Bacteria</taxon>
        <taxon>Pseudomonadati</taxon>
        <taxon>Pseudomonadota</taxon>
        <taxon>Gammaproteobacteria</taxon>
        <taxon>Enterobacterales</taxon>
        <taxon>Enterobacteriaceae</taxon>
        <taxon>Cronobacter</taxon>
    </lineage>
</organism>
<evidence type="ECO:0000259" key="4">
    <source>
        <dbReference type="Pfam" id="PF17836"/>
    </source>
</evidence>
<dbReference type="PANTHER" id="PTHR43300">
    <property type="entry name" value="ACETYLTRANSFERASE"/>
    <property type="match status" value="1"/>
</dbReference>
<dbReference type="Gene3D" id="3.40.50.20">
    <property type="match status" value="1"/>
</dbReference>
<dbReference type="SUPFAM" id="SSF51161">
    <property type="entry name" value="Trimeric LpxA-like enzymes"/>
    <property type="match status" value="1"/>
</dbReference>
<reference evidence="5" key="1">
    <citation type="submission" date="2016-12" db="EMBL/GenBank/DDBJ databases">
        <title>Analysis of the Molecular Diversity Among Cronobacter Species Isolated from Filth Flies Using a Pan Genomic DNA Microarray.</title>
        <authorList>
            <person name="Pava-Ripoll M."/>
            <person name="Tall B."/>
            <person name="Farber J."/>
            <person name="Fanning S."/>
            <person name="Lehner A."/>
            <person name="Stephan R."/>
            <person name="Pagotto F."/>
            <person name="Iverson C."/>
            <person name="Ziobro G."/>
            <person name="Miller A."/>
            <person name="Pearson R."/>
            <person name="Yan Q."/>
            <person name="Kim M."/>
            <person name="Jeong S."/>
            <person name="Park J."/>
            <person name="Jun S."/>
            <person name="Choi H."/>
            <person name="Chung T."/>
            <person name="Yoo Y."/>
            <person name="Park E."/>
            <person name="Hwang S."/>
            <person name="Lee B."/>
            <person name="Sathyamoorthy V."/>
            <person name="Carter L."/>
            <person name="Mammel M."/>
            <person name="Jackson S."/>
            <person name="Kothary M."/>
            <person name="Patel I."/>
            <person name="Grim C."/>
            <person name="Gopinath G."/>
            <person name="Gangiredla J."/>
            <person name="Chase H."/>
        </authorList>
    </citation>
    <scope>NUCLEOTIDE SEQUENCE [LARGE SCALE GENOMIC DNA]</scope>
    <source>
        <strain evidence="5">MOD1-Sh41s</strain>
    </source>
</reference>
<dbReference type="NCBIfam" id="TIGR03570">
    <property type="entry name" value="NeuD_NnaD"/>
    <property type="match status" value="1"/>
</dbReference>
<dbReference type="InterPro" id="IPR041561">
    <property type="entry name" value="PglD_N"/>
</dbReference>
<name>A0A2T7B1P9_9ENTR</name>
<gene>
    <name evidence="5" type="ORF">BS411_16835</name>
</gene>
<dbReference type="InterPro" id="IPR020019">
    <property type="entry name" value="AcTrfase_PglD-like"/>
</dbReference>
<dbReference type="Gene3D" id="2.160.10.10">
    <property type="entry name" value="Hexapeptide repeat proteins"/>
    <property type="match status" value="1"/>
</dbReference>
<proteinExistence type="inferred from homology"/>
<comment type="caution">
    <text evidence="5">The sequence shown here is derived from an EMBL/GenBank/DDBJ whole genome shotgun (WGS) entry which is preliminary data.</text>
</comment>
<feature type="active site" description="Proton acceptor" evidence="2">
    <location>
        <position position="132"/>
    </location>
</feature>
<evidence type="ECO:0000256" key="1">
    <source>
        <dbReference type="ARBA" id="ARBA00007274"/>
    </source>
</evidence>
<accession>A0A2T7B1P9</accession>
<keyword evidence="5" id="KW-0012">Acyltransferase</keyword>
<dbReference type="AlphaFoldDB" id="A0A2T7B1P9"/>
<evidence type="ECO:0000313" key="5">
    <source>
        <dbReference type="EMBL" id="PUX19353.1"/>
    </source>
</evidence>
<dbReference type="OrthoDB" id="9794407at2"/>
<feature type="binding site" evidence="3">
    <location>
        <position position="66"/>
    </location>
    <ligand>
        <name>substrate</name>
    </ligand>
</feature>
<dbReference type="Pfam" id="PF17836">
    <property type="entry name" value="PglD_N"/>
    <property type="match status" value="1"/>
</dbReference>
<comment type="similarity">
    <text evidence="1">Belongs to the transferase hexapeptide repeat family.</text>
</comment>
<dbReference type="PANTHER" id="PTHR43300:SF7">
    <property type="entry name" value="UDP-N-ACETYLBACILLOSAMINE N-ACETYLTRANSFERASE"/>
    <property type="match status" value="1"/>
</dbReference>
<dbReference type="GO" id="GO:0016746">
    <property type="term" value="F:acyltransferase activity"/>
    <property type="evidence" value="ECO:0007669"/>
    <property type="project" value="UniProtKB-KW"/>
</dbReference>
<keyword evidence="5" id="KW-0808">Transferase</keyword>
<feature type="site" description="Increases basicity of active site His" evidence="2">
    <location>
        <position position="133"/>
    </location>
</feature>
<evidence type="ECO:0000256" key="2">
    <source>
        <dbReference type="PIRSR" id="PIRSR620019-1"/>
    </source>
</evidence>
<dbReference type="InterPro" id="IPR001451">
    <property type="entry name" value="Hexapep"/>
</dbReference>
<evidence type="ECO:0000256" key="3">
    <source>
        <dbReference type="PIRSR" id="PIRSR620019-2"/>
    </source>
</evidence>
<dbReference type="CDD" id="cd03360">
    <property type="entry name" value="LbH_AT_putative"/>
    <property type="match status" value="1"/>
</dbReference>
<sequence>MKLGIYGAGGLGREVLMLARAINQCTSRWREIFFIDDVTDAQEVYGAAVVRFDARPAECEVAIAIGEPALRQRLAQKLSGVAPLATLIHPNVDVPSQSEIRPGAILCDGALISCGVTIGENVLIQPRACVGHDCAIGAYSVVSSLVALAGHCVVGERVFIGMNSCVKEQTRIGDDAIVGMGSAVFSDVADATIVLGNPARAMRQNTQGKVFK</sequence>